<comment type="catalytic activity">
    <reaction evidence="7">
        <text>N(2)-acetyl-L-ornithine + 2-oxoglutarate = N-acetyl-L-glutamate 5-semialdehyde + L-glutamate</text>
        <dbReference type="Rhea" id="RHEA:18049"/>
        <dbReference type="ChEBI" id="CHEBI:16810"/>
        <dbReference type="ChEBI" id="CHEBI:29123"/>
        <dbReference type="ChEBI" id="CHEBI:29985"/>
        <dbReference type="ChEBI" id="CHEBI:57805"/>
        <dbReference type="EC" id="2.6.1.11"/>
    </reaction>
</comment>
<comment type="catalytic activity">
    <reaction evidence="6">
        <text>taurine + pyruvate = sulfoacetaldehyde + L-alanine</text>
        <dbReference type="Rhea" id="RHEA:10420"/>
        <dbReference type="ChEBI" id="CHEBI:15361"/>
        <dbReference type="ChEBI" id="CHEBI:57972"/>
        <dbReference type="ChEBI" id="CHEBI:58246"/>
        <dbReference type="ChEBI" id="CHEBI:507393"/>
        <dbReference type="EC" id="2.6.1.77"/>
    </reaction>
    <physiologicalReaction direction="left-to-right" evidence="6">
        <dbReference type="Rhea" id="RHEA:10421"/>
    </physiologicalReaction>
</comment>
<feature type="binding site" evidence="7">
    <location>
        <begin position="220"/>
        <end position="223"/>
    </location>
    <ligand>
        <name>pyridoxal 5'-phosphate</name>
        <dbReference type="ChEBI" id="CHEBI:597326"/>
    </ligand>
</feature>
<dbReference type="GO" id="GO:0031299">
    <property type="term" value="F:taurine-pyruvate aminotransferase activity"/>
    <property type="evidence" value="ECO:0007669"/>
    <property type="project" value="UniProtKB-EC"/>
</dbReference>
<dbReference type="InterPro" id="IPR004636">
    <property type="entry name" value="AcOrn/SuccOrn_fam"/>
</dbReference>
<dbReference type="InterPro" id="IPR005814">
    <property type="entry name" value="Aminotrans_3"/>
</dbReference>
<dbReference type="AlphaFoldDB" id="A0A521G1A0"/>
<gene>
    <name evidence="7" type="primary">argD</name>
    <name evidence="8" type="ORF">CDV28_11719</name>
</gene>
<evidence type="ECO:0000256" key="2">
    <source>
        <dbReference type="ARBA" id="ARBA00022605"/>
    </source>
</evidence>
<dbReference type="Gene3D" id="3.40.640.10">
    <property type="entry name" value="Type I PLP-dependent aspartate aminotransferase-like (Major domain)"/>
    <property type="match status" value="1"/>
</dbReference>
<dbReference type="FunFam" id="3.40.640.10:FF:000004">
    <property type="entry name" value="Acetylornithine aminotransferase"/>
    <property type="match status" value="1"/>
</dbReference>
<sequence length="399" mass="42893">MSNQEWITRGEAVFAGTYSRFPAAIVRGEGCRLWDADGKEYLDFLAGIAVCSLGHCHPAVTEAVCNQAKKLLHVSNLFYTEPQTELAELLTQHSFAERVFMCNSGAEANEAAIKLARIYSSGAGRYEVISLSGSFHGRTLATVAATGQPKFHKGFEPLPAGFVHAGFGEPQEIEKLISSKTCAVLCEPLQGESGVRPLAPEYLRAIRNLCDRHGLLLIFDEVQTGIGRTGSLFAYEQCGVVPDIMTLAKALANGLPIGAMLTRTKIAAAFTPGTHASTFGGNPVAAAAGVAVLKTMLADGFFADLHERSAYFIQRLEELAQNFPQLCAGVRGRGMLLGLVLTDKGIEHGPAIVRQMFDRGLLINFAGMQALRFIPPLTVSKEEIDTVIAGLREVLAKLV</sequence>
<dbReference type="Proteomes" id="UP000316238">
    <property type="component" value="Unassembled WGS sequence"/>
</dbReference>
<comment type="cofactor">
    <cofactor evidence="7">
        <name>pyridoxal 5'-phosphate</name>
        <dbReference type="ChEBI" id="CHEBI:597326"/>
    </cofactor>
    <text evidence="7">Binds 1 pyridoxal phosphate per subunit.</text>
</comment>
<evidence type="ECO:0000256" key="3">
    <source>
        <dbReference type="ARBA" id="ARBA00022679"/>
    </source>
</evidence>
<reference evidence="8" key="1">
    <citation type="submission" date="2017-07" db="EMBL/GenBank/DDBJ databases">
        <title>The cable genome - Insights into the physiology and evolution of filamentous bacteria capable of sulfide oxidation via long distance electron transfer.</title>
        <authorList>
            <person name="Thorup C."/>
            <person name="Bjerg J.T."/>
            <person name="Schreiber L."/>
            <person name="Nielsen L.P."/>
            <person name="Kjeldsen K.U."/>
            <person name="Boesen T."/>
            <person name="Boggild A."/>
            <person name="Meysman F."/>
            <person name="Geelhoed J."/>
            <person name="Schramm A."/>
        </authorList>
    </citation>
    <scope>NUCLEOTIDE SEQUENCE [LARGE SCALE GENOMIC DNA]</scope>
    <source>
        <strain evidence="8">GS</strain>
    </source>
</reference>
<comment type="caution">
    <text evidence="8">The sequence shown here is derived from an EMBL/GenBank/DDBJ whole genome shotgun (WGS) entry which is preliminary data.</text>
</comment>
<dbReference type="GO" id="GO:0006526">
    <property type="term" value="P:L-arginine biosynthetic process"/>
    <property type="evidence" value="ECO:0007669"/>
    <property type="project" value="UniProtKB-UniRule"/>
</dbReference>
<accession>A0A521G1A0</accession>
<evidence type="ECO:0000256" key="4">
    <source>
        <dbReference type="ARBA" id="ARBA00022898"/>
    </source>
</evidence>
<evidence type="ECO:0000256" key="7">
    <source>
        <dbReference type="HAMAP-Rule" id="MF_01107"/>
    </source>
</evidence>
<dbReference type="SUPFAM" id="SSF53383">
    <property type="entry name" value="PLP-dependent transferases"/>
    <property type="match status" value="1"/>
</dbReference>
<organism evidence="8 9">
    <name type="scientific">Candidatus Electronema aureum</name>
    <dbReference type="NCBI Taxonomy" id="2005002"/>
    <lineage>
        <taxon>Bacteria</taxon>
        <taxon>Pseudomonadati</taxon>
        <taxon>Thermodesulfobacteriota</taxon>
        <taxon>Desulfobulbia</taxon>
        <taxon>Desulfobulbales</taxon>
        <taxon>Desulfobulbaceae</taxon>
        <taxon>Candidatus Electronema</taxon>
    </lineage>
</organism>
<keyword evidence="4 7" id="KW-0663">Pyridoxal phosphate</keyword>
<comment type="pathway">
    <text evidence="7">Amino-acid biosynthesis; L-arginine biosynthesis; N(2)-acetyl-L-ornithine from L-glutamate: step 4/4.</text>
</comment>
<dbReference type="CDD" id="cd00610">
    <property type="entry name" value="OAT_like"/>
    <property type="match status" value="1"/>
</dbReference>
<dbReference type="InterPro" id="IPR015421">
    <property type="entry name" value="PyrdxlP-dep_Trfase_major"/>
</dbReference>
<dbReference type="InterPro" id="IPR049704">
    <property type="entry name" value="Aminotrans_3_PPA_site"/>
</dbReference>
<comment type="subcellular location">
    <subcellularLocation>
        <location evidence="7">Cytoplasm</location>
    </subcellularLocation>
</comment>
<dbReference type="GO" id="GO:0042802">
    <property type="term" value="F:identical protein binding"/>
    <property type="evidence" value="ECO:0007669"/>
    <property type="project" value="TreeGrafter"/>
</dbReference>
<name>A0A521G1A0_9BACT</name>
<evidence type="ECO:0000313" key="9">
    <source>
        <dbReference type="Proteomes" id="UP000316238"/>
    </source>
</evidence>
<dbReference type="PIRSF" id="PIRSF000521">
    <property type="entry name" value="Transaminase_4ab_Lys_Orn"/>
    <property type="match status" value="1"/>
</dbReference>
<keyword evidence="7" id="KW-0963">Cytoplasm</keyword>
<keyword evidence="1 7" id="KW-0032">Aminotransferase</keyword>
<dbReference type="InterPro" id="IPR050103">
    <property type="entry name" value="Class-III_PLP-dep_AT"/>
</dbReference>
<proteinExistence type="inferred from homology"/>
<dbReference type="EMBL" id="NQJD01000017">
    <property type="protein sequence ID" value="TAA74785.1"/>
    <property type="molecule type" value="Genomic_DNA"/>
</dbReference>
<evidence type="ECO:0000256" key="5">
    <source>
        <dbReference type="ARBA" id="ARBA00023317"/>
    </source>
</evidence>
<keyword evidence="7" id="KW-0055">Arginine biosynthesis</keyword>
<keyword evidence="5" id="KW-0670">Pyruvate</keyword>
<protein>
    <recommendedName>
        <fullName evidence="7">Acetylornithine aminotransferase</fullName>
        <shortName evidence="7">ACOAT</shortName>
        <ecNumber evidence="7">2.6.1.11</ecNumber>
    </recommendedName>
</protein>
<dbReference type="HAMAP" id="MF_01107">
    <property type="entry name" value="ArgD_aminotrans_3"/>
    <property type="match status" value="1"/>
</dbReference>
<dbReference type="GO" id="GO:0005737">
    <property type="term" value="C:cytoplasm"/>
    <property type="evidence" value="ECO:0007669"/>
    <property type="project" value="UniProtKB-SubCell"/>
</dbReference>
<keyword evidence="2 7" id="KW-0028">Amino-acid biosynthesis</keyword>
<dbReference type="PROSITE" id="PS00600">
    <property type="entry name" value="AA_TRANSFER_CLASS_3"/>
    <property type="match status" value="1"/>
</dbReference>
<evidence type="ECO:0000256" key="1">
    <source>
        <dbReference type="ARBA" id="ARBA00022576"/>
    </source>
</evidence>
<comment type="miscellaneous">
    <text evidence="7">May also have succinyldiaminopimelate aminotransferase activity, thus carrying out the corresponding step in lysine biosynthesis.</text>
</comment>
<keyword evidence="3 7" id="KW-0808">Transferase</keyword>
<evidence type="ECO:0000313" key="8">
    <source>
        <dbReference type="EMBL" id="TAA74785.1"/>
    </source>
</evidence>
<comment type="subunit">
    <text evidence="7">Homodimer.</text>
</comment>
<feature type="modified residue" description="N6-(pyridoxal phosphate)lysine" evidence="7">
    <location>
        <position position="249"/>
    </location>
</feature>
<feature type="binding site" evidence="7">
    <location>
        <position position="277"/>
    </location>
    <ligand>
        <name>N(2)-acetyl-L-ornithine</name>
        <dbReference type="ChEBI" id="CHEBI:57805"/>
    </ligand>
</feature>
<dbReference type="InterPro" id="IPR015422">
    <property type="entry name" value="PyrdxlP-dep_Trfase_small"/>
</dbReference>
<comment type="similarity">
    <text evidence="7">Belongs to the class-III pyridoxal-phosphate-dependent aminotransferase family. ArgD subfamily.</text>
</comment>
<feature type="binding site" evidence="7">
    <location>
        <position position="138"/>
    </location>
    <ligand>
        <name>N(2)-acetyl-L-ornithine</name>
        <dbReference type="ChEBI" id="CHEBI:57805"/>
    </ligand>
</feature>
<feature type="binding site" evidence="7">
    <location>
        <begin position="105"/>
        <end position="106"/>
    </location>
    <ligand>
        <name>pyridoxal 5'-phosphate</name>
        <dbReference type="ChEBI" id="CHEBI:597326"/>
    </ligand>
</feature>
<dbReference type="Gene3D" id="3.90.1150.10">
    <property type="entry name" value="Aspartate Aminotransferase, domain 1"/>
    <property type="match status" value="1"/>
</dbReference>
<dbReference type="NCBIfam" id="TIGR00707">
    <property type="entry name" value="argD"/>
    <property type="match status" value="1"/>
</dbReference>
<feature type="binding site" evidence="7">
    <location>
        <position position="135"/>
    </location>
    <ligand>
        <name>pyridoxal 5'-phosphate</name>
        <dbReference type="ChEBI" id="CHEBI:597326"/>
    </ligand>
</feature>
<dbReference type="UniPathway" id="UPA00068">
    <property type="reaction ID" value="UER00109"/>
</dbReference>
<feature type="binding site" evidence="7">
    <location>
        <position position="278"/>
    </location>
    <ligand>
        <name>pyridoxal 5'-phosphate</name>
        <dbReference type="ChEBI" id="CHEBI:597326"/>
    </ligand>
</feature>
<dbReference type="NCBIfam" id="NF002325">
    <property type="entry name" value="PRK01278.1"/>
    <property type="match status" value="1"/>
</dbReference>
<dbReference type="InterPro" id="IPR015424">
    <property type="entry name" value="PyrdxlP-dep_Trfase"/>
</dbReference>
<dbReference type="EC" id="2.6.1.11" evidence="7"/>
<keyword evidence="9" id="KW-1185">Reference proteome</keyword>
<dbReference type="PANTHER" id="PTHR11986">
    <property type="entry name" value="AMINOTRANSFERASE CLASS III"/>
    <property type="match status" value="1"/>
</dbReference>
<dbReference type="PANTHER" id="PTHR11986:SF79">
    <property type="entry name" value="ACETYLORNITHINE AMINOTRANSFERASE, MITOCHONDRIAL"/>
    <property type="match status" value="1"/>
</dbReference>
<dbReference type="GO" id="GO:0003992">
    <property type="term" value="F:N2-acetyl-L-ornithine:2-oxoglutarate 5-aminotransferase activity"/>
    <property type="evidence" value="ECO:0007669"/>
    <property type="project" value="UniProtKB-UniRule"/>
</dbReference>
<dbReference type="Pfam" id="PF00202">
    <property type="entry name" value="Aminotran_3"/>
    <property type="match status" value="1"/>
</dbReference>
<evidence type="ECO:0000256" key="6">
    <source>
        <dbReference type="ARBA" id="ARBA00052998"/>
    </source>
</evidence>
<dbReference type="GO" id="GO:0030170">
    <property type="term" value="F:pyridoxal phosphate binding"/>
    <property type="evidence" value="ECO:0007669"/>
    <property type="project" value="InterPro"/>
</dbReference>